<dbReference type="InterPro" id="IPR023393">
    <property type="entry name" value="START-like_dom_sf"/>
</dbReference>
<dbReference type="EMBL" id="BSFQ01000018">
    <property type="protein sequence ID" value="GLL13054.1"/>
    <property type="molecule type" value="Genomic_DNA"/>
</dbReference>
<sequence>MGRPPGGYPFGMGDYEHSTTVAAEPDALFRYLSDVHNLPDYFDSMREAEPTGSAATGDVPGGAEEVHVVADVDGERKEGEAWFDSDPALRSLRWGSEGPNGYHGELSVNVAAEGSEVTVTLHTEHVDGDRIRAGLEHTLAEIKQKVESPTNPS</sequence>
<comment type="caution">
    <text evidence="1">The sequence shown here is derived from an EMBL/GenBank/DDBJ whole genome shotgun (WGS) entry which is preliminary data.</text>
</comment>
<dbReference type="SUPFAM" id="SSF55961">
    <property type="entry name" value="Bet v1-like"/>
    <property type="match status" value="1"/>
</dbReference>
<evidence type="ECO:0000313" key="1">
    <source>
        <dbReference type="EMBL" id="GLL13054.1"/>
    </source>
</evidence>
<protein>
    <recommendedName>
        <fullName evidence="3">Polyketide cyclase / dehydrase and lipid transport</fullName>
    </recommendedName>
</protein>
<dbReference type="InterPro" id="IPR019587">
    <property type="entry name" value="Polyketide_cyclase/dehydratase"/>
</dbReference>
<reference evidence="1" key="2">
    <citation type="submission" date="2023-01" db="EMBL/GenBank/DDBJ databases">
        <authorList>
            <person name="Sun Q."/>
            <person name="Evtushenko L."/>
        </authorList>
    </citation>
    <scope>NUCLEOTIDE SEQUENCE</scope>
    <source>
        <strain evidence="1">VKM Ac-1069</strain>
    </source>
</reference>
<gene>
    <name evidence="1" type="ORF">GCM10017577_41970</name>
</gene>
<reference evidence="1" key="1">
    <citation type="journal article" date="2014" name="Int. J. Syst. Evol. Microbiol.">
        <title>Complete genome sequence of Corynebacterium casei LMG S-19264T (=DSM 44701T), isolated from a smear-ripened cheese.</title>
        <authorList>
            <consortium name="US DOE Joint Genome Institute (JGI-PGF)"/>
            <person name="Walter F."/>
            <person name="Albersmeier A."/>
            <person name="Kalinowski J."/>
            <person name="Ruckert C."/>
        </authorList>
    </citation>
    <scope>NUCLEOTIDE SEQUENCE</scope>
    <source>
        <strain evidence="1">VKM Ac-1069</strain>
    </source>
</reference>
<accession>A0A9W6L6C4</accession>
<proteinExistence type="predicted"/>
<dbReference type="Proteomes" id="UP001143463">
    <property type="component" value="Unassembled WGS sequence"/>
</dbReference>
<dbReference type="AlphaFoldDB" id="A0A9W6L6C4"/>
<organism evidence="1 2">
    <name type="scientific">Pseudonocardia halophobica</name>
    <dbReference type="NCBI Taxonomy" id="29401"/>
    <lineage>
        <taxon>Bacteria</taxon>
        <taxon>Bacillati</taxon>
        <taxon>Actinomycetota</taxon>
        <taxon>Actinomycetes</taxon>
        <taxon>Pseudonocardiales</taxon>
        <taxon>Pseudonocardiaceae</taxon>
        <taxon>Pseudonocardia</taxon>
    </lineage>
</organism>
<keyword evidence="2" id="KW-1185">Reference proteome</keyword>
<evidence type="ECO:0000313" key="2">
    <source>
        <dbReference type="Proteomes" id="UP001143463"/>
    </source>
</evidence>
<name>A0A9W6L6C4_9PSEU</name>
<dbReference type="Gene3D" id="3.30.530.20">
    <property type="match status" value="1"/>
</dbReference>
<evidence type="ECO:0008006" key="3">
    <source>
        <dbReference type="Google" id="ProtNLM"/>
    </source>
</evidence>
<dbReference type="CDD" id="cd07812">
    <property type="entry name" value="SRPBCC"/>
    <property type="match status" value="1"/>
</dbReference>
<dbReference type="Pfam" id="PF10604">
    <property type="entry name" value="Polyketide_cyc2"/>
    <property type="match status" value="1"/>
</dbReference>